<protein>
    <submittedName>
        <fullName evidence="1">Uncharacterized protein</fullName>
    </submittedName>
</protein>
<accession>A0A3M0IWQ9</accession>
<evidence type="ECO:0000313" key="2">
    <source>
        <dbReference type="Proteomes" id="UP000269221"/>
    </source>
</evidence>
<comment type="caution">
    <text evidence="1">The sequence shown here is derived from an EMBL/GenBank/DDBJ whole genome shotgun (WGS) entry which is preliminary data.</text>
</comment>
<dbReference type="AlphaFoldDB" id="A0A3M0IWQ9"/>
<organism evidence="1 2">
    <name type="scientific">Hirundo rustica rustica</name>
    <dbReference type="NCBI Taxonomy" id="333673"/>
    <lineage>
        <taxon>Eukaryota</taxon>
        <taxon>Metazoa</taxon>
        <taxon>Chordata</taxon>
        <taxon>Craniata</taxon>
        <taxon>Vertebrata</taxon>
        <taxon>Euteleostomi</taxon>
        <taxon>Archelosauria</taxon>
        <taxon>Archosauria</taxon>
        <taxon>Dinosauria</taxon>
        <taxon>Saurischia</taxon>
        <taxon>Theropoda</taxon>
        <taxon>Coelurosauria</taxon>
        <taxon>Aves</taxon>
        <taxon>Neognathae</taxon>
        <taxon>Neoaves</taxon>
        <taxon>Telluraves</taxon>
        <taxon>Australaves</taxon>
        <taxon>Passeriformes</taxon>
        <taxon>Sylvioidea</taxon>
        <taxon>Hirundinidae</taxon>
        <taxon>Hirundo</taxon>
    </lineage>
</organism>
<reference evidence="1 2" key="1">
    <citation type="submission" date="2018-07" db="EMBL/GenBank/DDBJ databases">
        <title>A high quality draft genome assembly of the barn swallow (H. rustica rustica).</title>
        <authorList>
            <person name="Formenti G."/>
            <person name="Chiara M."/>
            <person name="Poveda L."/>
            <person name="Francoijs K.-J."/>
            <person name="Bonisoli-Alquati A."/>
            <person name="Canova L."/>
            <person name="Gianfranceschi L."/>
            <person name="Horner D.S."/>
            <person name="Saino N."/>
        </authorList>
    </citation>
    <scope>NUCLEOTIDE SEQUENCE [LARGE SCALE GENOMIC DNA]</scope>
    <source>
        <strain evidence="1">Chelidonia</strain>
        <tissue evidence="1">Blood</tissue>
    </source>
</reference>
<dbReference type="EMBL" id="QRBI01000240">
    <property type="protein sequence ID" value="RMB90979.1"/>
    <property type="molecule type" value="Genomic_DNA"/>
</dbReference>
<name>A0A3M0IWQ9_HIRRU</name>
<dbReference type="Proteomes" id="UP000269221">
    <property type="component" value="Unassembled WGS sequence"/>
</dbReference>
<gene>
    <name evidence="1" type="ORF">DUI87_32577</name>
</gene>
<sequence>MGNLGVKEGGDGQNRGIIWVGVALKPTQCHSTVQPGQIGLMEAEGWMGSGEASPAQLLQPRAQHSEDLELLEEAPGRSEGWSSSAGRAGVVQPGEEKLWGGLVLAFHD</sequence>
<evidence type="ECO:0000313" key="1">
    <source>
        <dbReference type="EMBL" id="RMB90979.1"/>
    </source>
</evidence>
<keyword evidence="2" id="KW-1185">Reference proteome</keyword>
<proteinExistence type="predicted"/>